<dbReference type="OrthoDB" id="7470921at2"/>
<name>A0A5M3XBM2_9ACTN</name>
<dbReference type="AlphaFoldDB" id="A0A5M3XBM2"/>
<dbReference type="Proteomes" id="UP000377595">
    <property type="component" value="Unassembled WGS sequence"/>
</dbReference>
<evidence type="ECO:0000313" key="3">
    <source>
        <dbReference type="Proteomes" id="UP000377595"/>
    </source>
</evidence>
<evidence type="ECO:0000313" key="2">
    <source>
        <dbReference type="EMBL" id="GES19097.1"/>
    </source>
</evidence>
<keyword evidence="3" id="KW-1185">Reference proteome</keyword>
<dbReference type="EMBL" id="BLAF01000010">
    <property type="protein sequence ID" value="GES19097.1"/>
    <property type="molecule type" value="Genomic_DNA"/>
</dbReference>
<comment type="caution">
    <text evidence="2">The sequence shown here is derived from an EMBL/GenBank/DDBJ whole genome shotgun (WGS) entry which is preliminary data.</text>
</comment>
<organism evidence="2 3">
    <name type="scientific">Acrocarpospora pleiomorpha</name>
    <dbReference type="NCBI Taxonomy" id="90975"/>
    <lineage>
        <taxon>Bacteria</taxon>
        <taxon>Bacillati</taxon>
        <taxon>Actinomycetota</taxon>
        <taxon>Actinomycetes</taxon>
        <taxon>Streptosporangiales</taxon>
        <taxon>Streptosporangiaceae</taxon>
        <taxon>Acrocarpospora</taxon>
    </lineage>
</organism>
<proteinExistence type="predicted"/>
<dbReference type="RefSeq" id="WP_155344212.1">
    <property type="nucleotide sequence ID" value="NZ_BAAAHM010000018.1"/>
</dbReference>
<reference evidence="2 3" key="1">
    <citation type="submission" date="2019-10" db="EMBL/GenBank/DDBJ databases">
        <title>Whole genome shotgun sequence of Acrocarpospora pleiomorpha NBRC 16267.</title>
        <authorList>
            <person name="Ichikawa N."/>
            <person name="Kimura A."/>
            <person name="Kitahashi Y."/>
            <person name="Komaki H."/>
            <person name="Oguchi A."/>
        </authorList>
    </citation>
    <scope>NUCLEOTIDE SEQUENCE [LARGE SCALE GENOMIC DNA]</scope>
    <source>
        <strain evidence="2 3">NBRC 16267</strain>
    </source>
</reference>
<feature type="domain" description="ChsH2 C-terminal OB-fold" evidence="1">
    <location>
        <begin position="54"/>
        <end position="117"/>
    </location>
</feature>
<dbReference type="InterPro" id="IPR012340">
    <property type="entry name" value="NA-bd_OB-fold"/>
</dbReference>
<accession>A0A5M3XBM2</accession>
<dbReference type="SUPFAM" id="SSF50249">
    <property type="entry name" value="Nucleic acid-binding proteins"/>
    <property type="match status" value="1"/>
</dbReference>
<dbReference type="InterPro" id="IPR002878">
    <property type="entry name" value="ChsH2_C"/>
</dbReference>
<dbReference type="InterPro" id="IPR052513">
    <property type="entry name" value="Thioester_dehydratase-like"/>
</dbReference>
<dbReference type="PANTHER" id="PTHR34075">
    <property type="entry name" value="BLR3430 PROTEIN"/>
    <property type="match status" value="1"/>
</dbReference>
<evidence type="ECO:0000259" key="1">
    <source>
        <dbReference type="Pfam" id="PF01796"/>
    </source>
</evidence>
<protein>
    <recommendedName>
        <fullName evidence="1">ChsH2 C-terminal OB-fold domain-containing protein</fullName>
    </recommendedName>
</protein>
<gene>
    <name evidence="2" type="ORF">Aple_019930</name>
</gene>
<dbReference type="Pfam" id="PF01796">
    <property type="entry name" value="OB_ChsH2_C"/>
    <property type="match status" value="1"/>
</dbReference>
<sequence>MSRAALPVPAATITPGLEPYWRALADGELRLPYSRKTGEVLWYPRVGGDLEVEWRAATGRGVVYSATVVRRPAGPYRDSGPYALAYVTLAEGPRLLTHVVGVPPAEVRIGMRVRAAIETGADGAVILRFRPDDGSES</sequence>
<dbReference type="PANTHER" id="PTHR34075:SF5">
    <property type="entry name" value="BLR3430 PROTEIN"/>
    <property type="match status" value="1"/>
</dbReference>